<comment type="caution">
    <text evidence="2">The sequence shown here is derived from an EMBL/GenBank/DDBJ whole genome shotgun (WGS) entry which is preliminary data.</text>
</comment>
<keyword evidence="1" id="KW-0732">Signal</keyword>
<evidence type="ECO:0008006" key="4">
    <source>
        <dbReference type="Google" id="ProtNLM"/>
    </source>
</evidence>
<organism evidence="2 3">
    <name type="scientific">Alishewanella tabrizica</name>
    <dbReference type="NCBI Taxonomy" id="671278"/>
    <lineage>
        <taxon>Bacteria</taxon>
        <taxon>Pseudomonadati</taxon>
        <taxon>Pseudomonadota</taxon>
        <taxon>Gammaproteobacteria</taxon>
        <taxon>Alteromonadales</taxon>
        <taxon>Alteromonadaceae</taxon>
        <taxon>Alishewanella</taxon>
    </lineage>
</organism>
<dbReference type="SUPFAM" id="SSF53850">
    <property type="entry name" value="Periplasmic binding protein-like II"/>
    <property type="match status" value="1"/>
</dbReference>
<reference evidence="3" key="1">
    <citation type="journal article" date="2019" name="Int. J. Syst. Evol. Microbiol.">
        <title>The Global Catalogue of Microorganisms (GCM) 10K type strain sequencing project: providing services to taxonomists for standard genome sequencing and annotation.</title>
        <authorList>
            <consortium name="The Broad Institute Genomics Platform"/>
            <consortium name="The Broad Institute Genome Sequencing Center for Infectious Disease"/>
            <person name="Wu L."/>
            <person name="Ma J."/>
        </authorList>
    </citation>
    <scope>NUCLEOTIDE SEQUENCE [LARGE SCALE GENOMIC DNA]</scope>
    <source>
        <strain evidence="3">KCTC 23723</strain>
    </source>
</reference>
<dbReference type="EMBL" id="BMYR01000001">
    <property type="protein sequence ID" value="GGW50257.1"/>
    <property type="molecule type" value="Genomic_DNA"/>
</dbReference>
<dbReference type="Gene3D" id="3.40.190.10">
    <property type="entry name" value="Periplasmic binding protein-like II"/>
    <property type="match status" value="1"/>
</dbReference>
<sequence>MFKKMLFGLLLACSFSAAANIVVIVNPSNTSSVNAEELVRIYTGRSNAFSAVNLAESVPLRAQFDEKGVGRTSAQLKAHWSKLVFTGKGTPPAELASEEAVLEFVANNPQGIGYISADKVTSAVKVVHTIN</sequence>
<name>A0ABQ2WD61_9ALTE</name>
<feature type="chain" id="PRO_5047282477" description="Phosphate ABC transporter substrate-binding protein" evidence="1">
    <location>
        <begin position="20"/>
        <end position="131"/>
    </location>
</feature>
<proteinExistence type="predicted"/>
<gene>
    <name evidence="2" type="ORF">GCM10008111_02650</name>
</gene>
<accession>A0ABQ2WD61</accession>
<dbReference type="RefSeq" id="WP_189479674.1">
    <property type="nucleotide sequence ID" value="NZ_BMYR01000001.1"/>
</dbReference>
<feature type="signal peptide" evidence="1">
    <location>
        <begin position="1"/>
        <end position="19"/>
    </location>
</feature>
<dbReference type="Proteomes" id="UP000634667">
    <property type="component" value="Unassembled WGS sequence"/>
</dbReference>
<keyword evidence="3" id="KW-1185">Reference proteome</keyword>
<protein>
    <recommendedName>
        <fullName evidence="4">Phosphate ABC transporter substrate-binding protein</fullName>
    </recommendedName>
</protein>
<evidence type="ECO:0000313" key="2">
    <source>
        <dbReference type="EMBL" id="GGW50257.1"/>
    </source>
</evidence>
<evidence type="ECO:0000313" key="3">
    <source>
        <dbReference type="Proteomes" id="UP000634667"/>
    </source>
</evidence>
<evidence type="ECO:0000256" key="1">
    <source>
        <dbReference type="SAM" id="SignalP"/>
    </source>
</evidence>